<name>A0A7V8NVI1_9BACT</name>
<organism evidence="1 2">
    <name type="scientific">Candidatus Acidiferrum panamense</name>
    <dbReference type="NCBI Taxonomy" id="2741543"/>
    <lineage>
        <taxon>Bacteria</taxon>
        <taxon>Pseudomonadati</taxon>
        <taxon>Acidobacteriota</taxon>
        <taxon>Terriglobia</taxon>
        <taxon>Candidatus Acidiferrales</taxon>
        <taxon>Candidatus Acidiferrum</taxon>
    </lineage>
</organism>
<sequence>MAELANDHSVTRDGWIRCIRAASDFEDAVHAILNEAWIPNTLPQLTASLIRITDNIRKTRADADFTRDLALGGAPDTWFCVYMALNFERLLEMQREVLMDTVIKLTPRARWAN</sequence>
<proteinExistence type="predicted"/>
<keyword evidence="2" id="KW-1185">Reference proteome</keyword>
<protein>
    <submittedName>
        <fullName evidence="1">Uncharacterized protein</fullName>
    </submittedName>
</protein>
<dbReference type="EMBL" id="JACDQQ010002357">
    <property type="protein sequence ID" value="MBA0088131.1"/>
    <property type="molecule type" value="Genomic_DNA"/>
</dbReference>
<dbReference type="Proteomes" id="UP000567293">
    <property type="component" value="Unassembled WGS sequence"/>
</dbReference>
<reference evidence="1" key="1">
    <citation type="submission" date="2020-06" db="EMBL/GenBank/DDBJ databases">
        <title>Legume-microbial interactions unlock mineral nutrients during tropical forest succession.</title>
        <authorList>
            <person name="Epihov D.Z."/>
        </authorList>
    </citation>
    <scope>NUCLEOTIDE SEQUENCE [LARGE SCALE GENOMIC DNA]</scope>
    <source>
        <strain evidence="1">Pan2503</strain>
    </source>
</reference>
<comment type="caution">
    <text evidence="1">The sequence shown here is derived from an EMBL/GenBank/DDBJ whole genome shotgun (WGS) entry which is preliminary data.</text>
</comment>
<gene>
    <name evidence="1" type="ORF">HRJ53_24365</name>
</gene>
<evidence type="ECO:0000313" key="1">
    <source>
        <dbReference type="EMBL" id="MBA0088131.1"/>
    </source>
</evidence>
<evidence type="ECO:0000313" key="2">
    <source>
        <dbReference type="Proteomes" id="UP000567293"/>
    </source>
</evidence>
<dbReference type="AlphaFoldDB" id="A0A7V8NVI1"/>
<accession>A0A7V8NVI1</accession>